<keyword evidence="1" id="KW-0472">Membrane</keyword>
<evidence type="ECO:0000256" key="1">
    <source>
        <dbReference type="SAM" id="Phobius"/>
    </source>
</evidence>
<evidence type="ECO:0000313" key="2">
    <source>
        <dbReference type="EMBL" id="ABD68006.1"/>
    </source>
</evidence>
<protein>
    <submittedName>
        <fullName evidence="2">Uncharacterized protein</fullName>
    </submittedName>
</protein>
<dbReference type="AlphaFoldDB" id="Q222P7"/>
<dbReference type="RefSeq" id="WP_011462579.1">
    <property type="nucleotide sequence ID" value="NC_007908.1"/>
</dbReference>
<dbReference type="HOGENOM" id="CLU_1453353_0_0_4"/>
<accession>Q222P7</accession>
<sequence>MIPVAASTSSRPAYRRQINYVDKSIQRSLLIALVVLEVALVCVSTWVTYWHLNNLLEESLYRVHLVQTEPILTRLVTEGFAVLGVFALVNLTALMVAQKIWSRHENLVLKDFTKLIAKTRKLDFSSDPSSHPQTEVLALAMAWRAQERTRFTAIRNQVAKLEASVSAGKSPQTLLLAVEDLNKLLS</sequence>
<dbReference type="KEGG" id="rfr:Rfer_0249"/>
<dbReference type="EMBL" id="CP000267">
    <property type="protein sequence ID" value="ABD68006.1"/>
    <property type="molecule type" value="Genomic_DNA"/>
</dbReference>
<dbReference type="Proteomes" id="UP000008332">
    <property type="component" value="Chromosome"/>
</dbReference>
<keyword evidence="3" id="KW-1185">Reference proteome</keyword>
<keyword evidence="1" id="KW-1133">Transmembrane helix</keyword>
<keyword evidence="1" id="KW-0812">Transmembrane</keyword>
<organism evidence="2 3">
    <name type="scientific">Albidiferax ferrireducens (strain ATCC BAA-621 / DSM 15236 / T118)</name>
    <name type="common">Rhodoferax ferrireducens</name>
    <dbReference type="NCBI Taxonomy" id="338969"/>
    <lineage>
        <taxon>Bacteria</taxon>
        <taxon>Pseudomonadati</taxon>
        <taxon>Pseudomonadota</taxon>
        <taxon>Betaproteobacteria</taxon>
        <taxon>Burkholderiales</taxon>
        <taxon>Comamonadaceae</taxon>
        <taxon>Rhodoferax</taxon>
    </lineage>
</organism>
<feature type="transmembrane region" description="Helical" evidence="1">
    <location>
        <begin position="29"/>
        <end position="51"/>
    </location>
</feature>
<reference evidence="3" key="1">
    <citation type="submission" date="2006-02" db="EMBL/GenBank/DDBJ databases">
        <title>Complete sequence of chromosome of Rhodoferax ferrireducens DSM 15236.</title>
        <authorList>
            <person name="Copeland A."/>
            <person name="Lucas S."/>
            <person name="Lapidus A."/>
            <person name="Barry K."/>
            <person name="Detter J.C."/>
            <person name="Glavina del Rio T."/>
            <person name="Hammon N."/>
            <person name="Israni S."/>
            <person name="Pitluck S."/>
            <person name="Brettin T."/>
            <person name="Bruce D."/>
            <person name="Han C."/>
            <person name="Tapia R."/>
            <person name="Gilna P."/>
            <person name="Kiss H."/>
            <person name="Schmutz J."/>
            <person name="Larimer F."/>
            <person name="Land M."/>
            <person name="Kyrpides N."/>
            <person name="Ivanova N."/>
            <person name="Richardson P."/>
        </authorList>
    </citation>
    <scope>NUCLEOTIDE SEQUENCE [LARGE SCALE GENOMIC DNA]</scope>
    <source>
        <strain evidence="3">ATCC BAA-621 / DSM 15236 / T118</strain>
    </source>
</reference>
<feature type="transmembrane region" description="Helical" evidence="1">
    <location>
        <begin position="71"/>
        <end position="97"/>
    </location>
</feature>
<dbReference type="STRING" id="338969.Rfer_0249"/>
<evidence type="ECO:0000313" key="3">
    <source>
        <dbReference type="Proteomes" id="UP000008332"/>
    </source>
</evidence>
<name>Q222P7_ALBFT</name>
<gene>
    <name evidence="2" type="ordered locus">Rfer_0249</name>
</gene>
<proteinExistence type="predicted"/>